<comment type="caution">
    <text evidence="12">The sequence shown here is derived from an EMBL/GenBank/DDBJ whole genome shotgun (WGS) entry which is preliminary data.</text>
</comment>
<dbReference type="STRING" id="520764.AN618_09390"/>
<dbReference type="GO" id="GO:0042626">
    <property type="term" value="F:ATPase-coupled transmembrane transporter activity"/>
    <property type="evidence" value="ECO:0007669"/>
    <property type="project" value="TreeGrafter"/>
</dbReference>
<dbReference type="PANTHER" id="PTHR43553:SF24">
    <property type="entry name" value="ENERGY-COUPLING FACTOR TRANSPORTER ATP-BINDING PROTEIN ECFA1"/>
    <property type="match status" value="1"/>
</dbReference>
<name>A0A140LB16_9FIRM</name>
<evidence type="ECO:0000256" key="3">
    <source>
        <dbReference type="ARBA" id="ARBA00022448"/>
    </source>
</evidence>
<sequence length="274" mass="30443">MELKDVYYQYPGGEWALKGINLRLEKGKKVAILGPNGAGKSTLLLHLIGILKPKKGAVYFDGSRVEYTKAFLKRLRQKVGLVFQDPDTQMFAGSVFQEVAFGPLNLGLEEQEVRNRVLKALEVMGIEDLKHRPAHFLSYGQKKKVTIASVLAMSPEVLVFDEPTAYLDPKSSAELVEIMEKLYLSGKQIVISTHDVDLAFSFADWIVVMKDGRVLAQGSPVEIFTDKDIISESGLEMPLIVKISTLLKKKGLLKGTFPRNFEQLASKLENDGGD</sequence>
<comment type="similarity">
    <text evidence="2 10">Belongs to the ABC transporter superfamily.</text>
</comment>
<reference evidence="12 13" key="1">
    <citation type="submission" date="2015-12" db="EMBL/GenBank/DDBJ databases">
        <title>Draft genome sequnece of Fervidicola ferrireducens strain Y170.</title>
        <authorList>
            <person name="Patel B.K."/>
        </authorList>
    </citation>
    <scope>NUCLEOTIDE SEQUENCE [LARGE SCALE GENOMIC DNA]</scope>
    <source>
        <strain evidence="12 13">Y170</strain>
    </source>
</reference>
<evidence type="ECO:0000256" key="4">
    <source>
        <dbReference type="ARBA" id="ARBA00022475"/>
    </source>
</evidence>
<comment type="function">
    <text evidence="10">Part of an ABC transporter complex. Responsible for energy coupling to the transport system.</text>
</comment>
<keyword evidence="7" id="KW-1278">Translocase</keyword>
<dbReference type="NCBIfam" id="TIGR01166">
    <property type="entry name" value="cbiO"/>
    <property type="match status" value="1"/>
</dbReference>
<dbReference type="Pfam" id="PF00005">
    <property type="entry name" value="ABC_tran"/>
    <property type="match status" value="1"/>
</dbReference>
<dbReference type="InterPro" id="IPR003439">
    <property type="entry name" value="ABC_transporter-like_ATP-bd"/>
</dbReference>
<dbReference type="InterPro" id="IPR050095">
    <property type="entry name" value="ECF_ABC_transporter_ATP-bd"/>
</dbReference>
<evidence type="ECO:0000313" key="12">
    <source>
        <dbReference type="EMBL" id="KXG77741.1"/>
    </source>
</evidence>
<feature type="domain" description="ABC transporter" evidence="11">
    <location>
        <begin position="1"/>
        <end position="236"/>
    </location>
</feature>
<dbReference type="PROSITE" id="PS50893">
    <property type="entry name" value="ABC_TRANSPORTER_2"/>
    <property type="match status" value="1"/>
</dbReference>
<dbReference type="InterPro" id="IPR017871">
    <property type="entry name" value="ABC_transporter-like_CS"/>
</dbReference>
<keyword evidence="5 10" id="KW-0547">Nucleotide-binding</keyword>
<dbReference type="AlphaFoldDB" id="A0A140LB16"/>
<dbReference type="Proteomes" id="UP000070427">
    <property type="component" value="Unassembled WGS sequence"/>
</dbReference>
<dbReference type="GO" id="GO:0043190">
    <property type="term" value="C:ATP-binding cassette (ABC) transporter complex"/>
    <property type="evidence" value="ECO:0007669"/>
    <property type="project" value="TreeGrafter"/>
</dbReference>
<evidence type="ECO:0000256" key="7">
    <source>
        <dbReference type="ARBA" id="ARBA00022967"/>
    </source>
</evidence>
<evidence type="ECO:0000256" key="10">
    <source>
        <dbReference type="RuleBase" id="RU364103"/>
    </source>
</evidence>
<dbReference type="InterPro" id="IPR015856">
    <property type="entry name" value="ABC_transpr_CbiO/EcfA_su"/>
</dbReference>
<evidence type="ECO:0000256" key="5">
    <source>
        <dbReference type="ARBA" id="ARBA00022741"/>
    </source>
</evidence>
<dbReference type="SUPFAM" id="SSF52540">
    <property type="entry name" value="P-loop containing nucleoside triphosphate hydrolases"/>
    <property type="match status" value="1"/>
</dbReference>
<accession>A0A140LB16</accession>
<evidence type="ECO:0000256" key="9">
    <source>
        <dbReference type="ARBA" id="ARBA00025157"/>
    </source>
</evidence>
<dbReference type="GO" id="GO:0016887">
    <property type="term" value="F:ATP hydrolysis activity"/>
    <property type="evidence" value="ECO:0007669"/>
    <property type="project" value="InterPro"/>
</dbReference>
<dbReference type="InParanoid" id="A0A140LB16"/>
<keyword evidence="3 10" id="KW-0813">Transport</keyword>
<dbReference type="RefSeq" id="WP_245628401.1">
    <property type="nucleotide sequence ID" value="NZ_LOED01000008.1"/>
</dbReference>
<dbReference type="FunFam" id="3.40.50.300:FF:000224">
    <property type="entry name" value="Energy-coupling factor transporter ATP-binding protein EcfA"/>
    <property type="match status" value="1"/>
</dbReference>
<evidence type="ECO:0000259" key="11">
    <source>
        <dbReference type="PROSITE" id="PS50893"/>
    </source>
</evidence>
<keyword evidence="6 10" id="KW-0067">ATP-binding</keyword>
<dbReference type="InterPro" id="IPR005876">
    <property type="entry name" value="Co_trans_ATP-bd"/>
</dbReference>
<comment type="subcellular location">
    <subcellularLocation>
        <location evidence="1 10">Cell membrane</location>
        <topology evidence="1 10">Peripheral membrane protein</topology>
    </subcellularLocation>
</comment>
<dbReference type="InterPro" id="IPR003593">
    <property type="entry name" value="AAA+_ATPase"/>
</dbReference>
<dbReference type="Gene3D" id="3.40.50.300">
    <property type="entry name" value="P-loop containing nucleotide triphosphate hydrolases"/>
    <property type="match status" value="1"/>
</dbReference>
<evidence type="ECO:0000256" key="1">
    <source>
        <dbReference type="ARBA" id="ARBA00004202"/>
    </source>
</evidence>
<dbReference type="SMART" id="SM00382">
    <property type="entry name" value="AAA"/>
    <property type="match status" value="1"/>
</dbReference>
<evidence type="ECO:0000313" key="13">
    <source>
        <dbReference type="Proteomes" id="UP000070427"/>
    </source>
</evidence>
<dbReference type="PATRIC" id="fig|520764.3.peg.974"/>
<dbReference type="GO" id="GO:0005524">
    <property type="term" value="F:ATP binding"/>
    <property type="evidence" value="ECO:0007669"/>
    <property type="project" value="UniProtKB-UniRule"/>
</dbReference>
<proteinExistence type="inferred from homology"/>
<organism evidence="12 13">
    <name type="scientific">Fervidicola ferrireducens</name>
    <dbReference type="NCBI Taxonomy" id="520764"/>
    <lineage>
        <taxon>Bacteria</taxon>
        <taxon>Bacillati</taxon>
        <taxon>Bacillota</taxon>
        <taxon>Clostridia</taxon>
        <taxon>Thermosediminibacterales</taxon>
        <taxon>Thermosediminibacteraceae</taxon>
        <taxon>Fervidicola</taxon>
    </lineage>
</organism>
<dbReference type="PANTHER" id="PTHR43553">
    <property type="entry name" value="HEAVY METAL TRANSPORTER"/>
    <property type="match status" value="1"/>
</dbReference>
<dbReference type="GO" id="GO:0006824">
    <property type="term" value="P:cobalt ion transport"/>
    <property type="evidence" value="ECO:0007669"/>
    <property type="project" value="InterPro"/>
</dbReference>
<keyword evidence="13" id="KW-1185">Reference proteome</keyword>
<keyword evidence="4 10" id="KW-1003">Cell membrane</keyword>
<dbReference type="EMBL" id="LOED01000008">
    <property type="protein sequence ID" value="KXG77741.1"/>
    <property type="molecule type" value="Genomic_DNA"/>
</dbReference>
<keyword evidence="8 10" id="KW-0472">Membrane</keyword>
<keyword evidence="12" id="KW-0378">Hydrolase</keyword>
<evidence type="ECO:0000256" key="2">
    <source>
        <dbReference type="ARBA" id="ARBA00005417"/>
    </source>
</evidence>
<protein>
    <recommendedName>
        <fullName evidence="10">ABC transporter ATP-binding protein</fullName>
    </recommendedName>
</protein>
<dbReference type="InterPro" id="IPR027417">
    <property type="entry name" value="P-loop_NTPase"/>
</dbReference>
<dbReference type="PROSITE" id="PS00211">
    <property type="entry name" value="ABC_TRANSPORTER_1"/>
    <property type="match status" value="1"/>
</dbReference>
<dbReference type="CDD" id="cd03225">
    <property type="entry name" value="ABC_cobalt_CbiO_domain1"/>
    <property type="match status" value="1"/>
</dbReference>
<evidence type="ECO:0000256" key="8">
    <source>
        <dbReference type="ARBA" id="ARBA00023136"/>
    </source>
</evidence>
<gene>
    <name evidence="12" type="primary">cbiO</name>
    <name evidence="12" type="ORF">AN618_09390</name>
</gene>
<evidence type="ECO:0000256" key="6">
    <source>
        <dbReference type="ARBA" id="ARBA00022840"/>
    </source>
</evidence>
<comment type="function">
    <text evidence="9">Probably part of an ABC transporter complex. Responsible for energy coupling to the transport system.</text>
</comment>